<dbReference type="AlphaFoldDB" id="A0A1G7H2P0"/>
<dbReference type="InterPro" id="IPR011200">
    <property type="entry name" value="UCP012608"/>
</dbReference>
<sequence>MSRITDAMNVQAKSCVALGSPFMGRLLSGLAQDWPDTPLARRLAEWPGEIGPAGHSVPLRLAGGLHALVLTGRAEPLAAVYPPNDAPVEALIAAVHGAMARHETFLDDWMRSPPQTNELRRSSVLIPAALLLTERFGLPLRLSEMGASGGLNLLFDRYALRIGEAQRGARDPALVLDPAWTGPLPPAVSFQVADRRGVDLNPLDPANPADALRLVAYLWPDQSDRIDRTRRAMAIGRAPVDRGDAADWIGARMAGNAPGLIQMIYTTIAWQYFPPEAQARARAAIETAGAAATEDAPVAWVALEDDGQRPGAGITLRLWPGDRSFSLGRADFHGRWVNWTAPPL</sequence>
<dbReference type="EMBL" id="FNAV01000010">
    <property type="protein sequence ID" value="SDE94698.1"/>
    <property type="molecule type" value="Genomic_DNA"/>
</dbReference>
<dbReference type="PIRSF" id="PIRSF012608">
    <property type="entry name" value="UCP012608"/>
    <property type="match status" value="1"/>
</dbReference>
<dbReference type="Pfam" id="PF10094">
    <property type="entry name" value="DUF2332"/>
    <property type="match status" value="1"/>
</dbReference>
<dbReference type="Proteomes" id="UP000198994">
    <property type="component" value="Unassembled WGS sequence"/>
</dbReference>
<organism evidence="1 2">
    <name type="scientific">Salipiger thiooxidans</name>
    <dbReference type="NCBI Taxonomy" id="282683"/>
    <lineage>
        <taxon>Bacteria</taxon>
        <taxon>Pseudomonadati</taxon>
        <taxon>Pseudomonadota</taxon>
        <taxon>Alphaproteobacteria</taxon>
        <taxon>Rhodobacterales</taxon>
        <taxon>Roseobacteraceae</taxon>
        <taxon>Salipiger</taxon>
    </lineage>
</organism>
<evidence type="ECO:0000313" key="2">
    <source>
        <dbReference type="Proteomes" id="UP000198994"/>
    </source>
</evidence>
<proteinExistence type="predicted"/>
<evidence type="ECO:0008006" key="3">
    <source>
        <dbReference type="Google" id="ProtNLM"/>
    </source>
</evidence>
<reference evidence="2" key="1">
    <citation type="submission" date="2016-10" db="EMBL/GenBank/DDBJ databases">
        <authorList>
            <person name="Varghese N."/>
            <person name="Submissions S."/>
        </authorList>
    </citation>
    <scope>NUCLEOTIDE SEQUENCE [LARGE SCALE GENOMIC DNA]</scope>
    <source>
        <strain evidence="2">DSM 10146</strain>
    </source>
</reference>
<dbReference type="OrthoDB" id="7666987at2"/>
<dbReference type="RefSeq" id="WP_089960896.1">
    <property type="nucleotide sequence ID" value="NZ_FNAV01000010.1"/>
</dbReference>
<protein>
    <recommendedName>
        <fullName evidence="3">DUF2332 domain-containing protein</fullName>
    </recommendedName>
</protein>
<dbReference type="STRING" id="282683.SAMN04488105_11016"/>
<gene>
    <name evidence="1" type="ORF">SAMN04488105_11016</name>
</gene>
<accession>A0A1G7H2P0</accession>
<keyword evidence="2" id="KW-1185">Reference proteome</keyword>
<name>A0A1G7H2P0_9RHOB</name>
<evidence type="ECO:0000313" key="1">
    <source>
        <dbReference type="EMBL" id="SDE94698.1"/>
    </source>
</evidence>